<evidence type="ECO:0000256" key="4">
    <source>
        <dbReference type="ARBA" id="ARBA00022679"/>
    </source>
</evidence>
<keyword evidence="2" id="KW-1003">Cell membrane</keyword>
<dbReference type="GO" id="GO:0009103">
    <property type="term" value="P:lipopolysaccharide biosynthetic process"/>
    <property type="evidence" value="ECO:0007669"/>
    <property type="project" value="UniProtKB-ARBA"/>
</dbReference>
<evidence type="ECO:0000256" key="1">
    <source>
        <dbReference type="ARBA" id="ARBA00004651"/>
    </source>
</evidence>
<keyword evidence="5 8" id="KW-0812">Transmembrane</keyword>
<evidence type="ECO:0000256" key="5">
    <source>
        <dbReference type="ARBA" id="ARBA00022692"/>
    </source>
</evidence>
<name>A0A1F7H135_9BACT</name>
<dbReference type="EMBL" id="MFZO01000019">
    <property type="protein sequence ID" value="OGK25120.1"/>
    <property type="molecule type" value="Genomic_DNA"/>
</dbReference>
<feature type="transmembrane region" description="Helical" evidence="8">
    <location>
        <begin position="73"/>
        <end position="92"/>
    </location>
</feature>
<dbReference type="InterPro" id="IPR050297">
    <property type="entry name" value="LipidA_mod_glycosyltrf_83"/>
</dbReference>
<feature type="transmembrane region" description="Helical" evidence="8">
    <location>
        <begin position="324"/>
        <end position="341"/>
    </location>
</feature>
<feature type="transmembrane region" description="Helical" evidence="8">
    <location>
        <begin position="274"/>
        <end position="294"/>
    </location>
</feature>
<dbReference type="AlphaFoldDB" id="A0A1F7H135"/>
<accession>A0A1F7H135</accession>
<keyword evidence="7 8" id="KW-0472">Membrane</keyword>
<evidence type="ECO:0000313" key="9">
    <source>
        <dbReference type="EMBL" id="OGK25120.1"/>
    </source>
</evidence>
<dbReference type="PANTHER" id="PTHR33908:SF11">
    <property type="entry name" value="MEMBRANE PROTEIN"/>
    <property type="match status" value="1"/>
</dbReference>
<reference evidence="9 10" key="1">
    <citation type="journal article" date="2016" name="Nat. Commun.">
        <title>Thousands of microbial genomes shed light on interconnected biogeochemical processes in an aquifer system.</title>
        <authorList>
            <person name="Anantharaman K."/>
            <person name="Brown C.T."/>
            <person name="Hug L.A."/>
            <person name="Sharon I."/>
            <person name="Castelle C.J."/>
            <person name="Probst A.J."/>
            <person name="Thomas B.C."/>
            <person name="Singh A."/>
            <person name="Wilkins M.J."/>
            <person name="Karaoz U."/>
            <person name="Brodie E.L."/>
            <person name="Williams K.H."/>
            <person name="Hubbard S.S."/>
            <person name="Banfield J.F."/>
        </authorList>
    </citation>
    <scope>NUCLEOTIDE SEQUENCE [LARGE SCALE GENOMIC DNA]</scope>
</reference>
<evidence type="ECO:0000256" key="2">
    <source>
        <dbReference type="ARBA" id="ARBA00022475"/>
    </source>
</evidence>
<gene>
    <name evidence="9" type="ORF">A3C25_03650</name>
</gene>
<keyword evidence="6 8" id="KW-1133">Transmembrane helix</keyword>
<organism evidence="9 10">
    <name type="scientific">Candidatus Roizmanbacteria bacterium RIFCSPHIGHO2_02_FULL_38_11</name>
    <dbReference type="NCBI Taxonomy" id="1802039"/>
    <lineage>
        <taxon>Bacteria</taxon>
        <taxon>Candidatus Roizmaniibacteriota</taxon>
    </lineage>
</organism>
<evidence type="ECO:0000256" key="6">
    <source>
        <dbReference type="ARBA" id="ARBA00022989"/>
    </source>
</evidence>
<evidence type="ECO:0000256" key="3">
    <source>
        <dbReference type="ARBA" id="ARBA00022676"/>
    </source>
</evidence>
<feature type="transmembrane region" description="Helical" evidence="8">
    <location>
        <begin position="243"/>
        <end position="262"/>
    </location>
</feature>
<comment type="caution">
    <text evidence="9">The sequence shown here is derived from an EMBL/GenBank/DDBJ whole genome shotgun (WGS) entry which is preliminary data.</text>
</comment>
<dbReference type="GO" id="GO:0016763">
    <property type="term" value="F:pentosyltransferase activity"/>
    <property type="evidence" value="ECO:0007669"/>
    <property type="project" value="TreeGrafter"/>
</dbReference>
<protein>
    <submittedName>
        <fullName evidence="9">Uncharacterized protein</fullName>
    </submittedName>
</protein>
<dbReference type="PANTHER" id="PTHR33908">
    <property type="entry name" value="MANNOSYLTRANSFERASE YKCB-RELATED"/>
    <property type="match status" value="1"/>
</dbReference>
<feature type="transmembrane region" description="Helical" evidence="8">
    <location>
        <begin position="301"/>
        <end position="318"/>
    </location>
</feature>
<feature type="transmembrane region" description="Helical" evidence="8">
    <location>
        <begin position="98"/>
        <end position="117"/>
    </location>
</feature>
<dbReference type="Proteomes" id="UP000177913">
    <property type="component" value="Unassembled WGS sequence"/>
</dbReference>
<proteinExistence type="predicted"/>
<feature type="transmembrane region" description="Helical" evidence="8">
    <location>
        <begin position="211"/>
        <end position="231"/>
    </location>
</feature>
<keyword evidence="3" id="KW-0328">Glycosyltransferase</keyword>
<evidence type="ECO:0000256" key="8">
    <source>
        <dbReference type="SAM" id="Phobius"/>
    </source>
</evidence>
<evidence type="ECO:0000256" key="7">
    <source>
        <dbReference type="ARBA" id="ARBA00023136"/>
    </source>
</evidence>
<evidence type="ECO:0000313" key="10">
    <source>
        <dbReference type="Proteomes" id="UP000177913"/>
    </source>
</evidence>
<sequence length="440" mass="52321">MLNFLFTQTPLTFLTQSLWRDEAFTYFLAKKNVLEIISLSIKEFNPPLYYILLHFWMRLFGESEISLRTFSLIFYWLTIYVAITFLTEILKVDVRKRFLYFIFYILFFIVNPFLTYYAFEARNYTFFAFLATLSYYAFYKKNYKVYFFATTLGLYTHYFMVFVIFSQLLFNFLVKKKGRRYEIINKVIFKPLLIFLPWFLFILFQKNLFAASFWIQRININTLVSLLGVLYTGYDGGFRSYSIRATLISLTLFLLIIALLKLRNRKYVSDSQLFLYLGLWAIGIPLLVAVISLFKPIFYPRYFIFSAVGFLLLLVYILEQVKGGIRTLAIILLFMIAFNYQKIQIQHYKKRDFQKVVKEMKALAKKGDPIYVTSELDFFTAEYYFGENKVFVYSKAYDQIPDFVGKVLIPKEKVTSSLPVYPKRAFVLKSDGTYFVQALY</sequence>
<feature type="transmembrane region" description="Helical" evidence="8">
    <location>
        <begin position="145"/>
        <end position="166"/>
    </location>
</feature>
<dbReference type="GO" id="GO:0005886">
    <property type="term" value="C:plasma membrane"/>
    <property type="evidence" value="ECO:0007669"/>
    <property type="project" value="UniProtKB-SubCell"/>
</dbReference>
<comment type="subcellular location">
    <subcellularLocation>
        <location evidence="1">Cell membrane</location>
        <topology evidence="1">Multi-pass membrane protein</topology>
    </subcellularLocation>
</comment>
<feature type="transmembrane region" description="Helical" evidence="8">
    <location>
        <begin position="187"/>
        <end position="205"/>
    </location>
</feature>
<keyword evidence="4" id="KW-0808">Transferase</keyword>